<dbReference type="RefSeq" id="XP_005649410.1">
    <property type="nucleotide sequence ID" value="XM_005649353.1"/>
</dbReference>
<evidence type="ECO:0000313" key="13">
    <source>
        <dbReference type="Proteomes" id="UP000007264"/>
    </source>
</evidence>
<feature type="compositionally biased region" description="Gly residues" evidence="10">
    <location>
        <begin position="652"/>
        <end position="672"/>
    </location>
</feature>
<dbReference type="InterPro" id="IPR015655">
    <property type="entry name" value="PP2C"/>
</dbReference>
<dbReference type="PANTHER" id="PTHR47992">
    <property type="entry name" value="PROTEIN PHOSPHATASE"/>
    <property type="match status" value="1"/>
</dbReference>
<dbReference type="InterPro" id="IPR036457">
    <property type="entry name" value="PPM-type-like_dom_sf"/>
</dbReference>
<keyword evidence="6" id="KW-0460">Magnesium</keyword>
<dbReference type="EMBL" id="AGSI01000005">
    <property type="protein sequence ID" value="EIE24866.1"/>
    <property type="molecule type" value="Genomic_DNA"/>
</dbReference>
<feature type="domain" description="PPM-type phosphatase" evidence="11">
    <location>
        <begin position="12"/>
        <end position="328"/>
    </location>
</feature>
<dbReference type="SMART" id="SM00332">
    <property type="entry name" value="PP2Cc"/>
    <property type="match status" value="1"/>
</dbReference>
<dbReference type="EC" id="3.1.3.16" evidence="3"/>
<evidence type="ECO:0000256" key="2">
    <source>
        <dbReference type="ARBA" id="ARBA00001946"/>
    </source>
</evidence>
<dbReference type="SMART" id="SM00331">
    <property type="entry name" value="PP2C_SIG"/>
    <property type="match status" value="1"/>
</dbReference>
<evidence type="ECO:0000259" key="11">
    <source>
        <dbReference type="PROSITE" id="PS51746"/>
    </source>
</evidence>
<evidence type="ECO:0000256" key="3">
    <source>
        <dbReference type="ARBA" id="ARBA00013081"/>
    </source>
</evidence>
<dbReference type="Pfam" id="PF00481">
    <property type="entry name" value="PP2C"/>
    <property type="match status" value="1"/>
</dbReference>
<comment type="similarity">
    <text evidence="9">Belongs to the PP2C family.</text>
</comment>
<proteinExistence type="inferred from homology"/>
<dbReference type="OrthoDB" id="10264738at2759"/>
<reference evidence="12 13" key="1">
    <citation type="journal article" date="2012" name="Genome Biol.">
        <title>The genome of the polar eukaryotic microalga coccomyxa subellipsoidea reveals traits of cold adaptation.</title>
        <authorList>
            <person name="Blanc G."/>
            <person name="Agarkova I."/>
            <person name="Grimwood J."/>
            <person name="Kuo A."/>
            <person name="Brueggeman A."/>
            <person name="Dunigan D."/>
            <person name="Gurnon J."/>
            <person name="Ladunga I."/>
            <person name="Lindquist E."/>
            <person name="Lucas S."/>
            <person name="Pangilinan J."/>
            <person name="Proschold T."/>
            <person name="Salamov A."/>
            <person name="Schmutz J."/>
            <person name="Weeks D."/>
            <person name="Yamada T."/>
            <person name="Claverie J.M."/>
            <person name="Grigoriev I."/>
            <person name="Van Etten J."/>
            <person name="Lomsadze A."/>
            <person name="Borodovsky M."/>
        </authorList>
    </citation>
    <scope>NUCLEOTIDE SEQUENCE [LARGE SCALE GENOMIC DNA]</scope>
    <source>
        <strain evidence="12 13">C-169</strain>
    </source>
</reference>
<dbReference type="GO" id="GO:0004722">
    <property type="term" value="F:protein serine/threonine phosphatase activity"/>
    <property type="evidence" value="ECO:0007669"/>
    <property type="project" value="UniProtKB-EC"/>
</dbReference>
<evidence type="ECO:0000256" key="1">
    <source>
        <dbReference type="ARBA" id="ARBA00001936"/>
    </source>
</evidence>
<dbReference type="InterPro" id="IPR000222">
    <property type="entry name" value="PP2C_BS"/>
</dbReference>
<evidence type="ECO:0000256" key="4">
    <source>
        <dbReference type="ARBA" id="ARBA00022723"/>
    </source>
</evidence>
<keyword evidence="5 9" id="KW-0378">Hydrolase</keyword>
<gene>
    <name evidence="12" type="ORF">COCSUDRAFT_65565</name>
</gene>
<dbReference type="eggNOG" id="KOG0698">
    <property type="taxonomic scope" value="Eukaryota"/>
</dbReference>
<dbReference type="PROSITE" id="PS51746">
    <property type="entry name" value="PPM_2"/>
    <property type="match status" value="1"/>
</dbReference>
<dbReference type="CDD" id="cd00143">
    <property type="entry name" value="PP2Cc"/>
    <property type="match status" value="1"/>
</dbReference>
<keyword evidence="13" id="KW-1185">Reference proteome</keyword>
<evidence type="ECO:0000313" key="12">
    <source>
        <dbReference type="EMBL" id="EIE24866.1"/>
    </source>
</evidence>
<sequence length="738" mass="77792">MASIYTGKQAPIRGPYVKQAFAKSIYKGEDAWLQQRDVQVPASGGNASVDIFGVFDGHGGKQAAVYASKHMMGAVLSALDQHIGKDEQDCQAGASDSMSIPTKHAPDSNLEVSAEEQLADCDVVKPEERALWRAQDALVEAMPHALSEAFQKVEADFFEHTKVSGSTATVAALSGWEVVIANVGDSCAYLDTGGEVVLVSGNHRLDDNKAERARCLEAGCEVSSSNLEGRPVGPLRVWPGGLAMSRTLGDHEAGAVVTAEPEVRQVTLPVGGGRLVLASDGLWDAVNPKTALHHVRASPASKAANELVQLALKSKGLRDDITVLVIDALPSEELRTPPALQRRNRQPIISRSAGAGSMSGEELMEAMSGGLTDQITVLRPLEQSSHEAHWRRTVWERRLAAVQTTYGALLPAPSLTYSDMSTTIALSDAAMASSFEVASMMADDTGDSSPNGASADHLLFGSFDDDEQEAEDEWETVPTKSKGRKHSAEPDASMAAPPPKELRAADGLSADAAPPATEGGTFVAVAPQGGPGRPRGPRDRDGRRGRGRGRGGAVARQQRMMRIEEGPEGYSPIRARPAGAASGPQDSELGQYPRGPPRRRERRARPARPPGSDQPLQEGFSGAPAFLPEANGAMVSGLDGAGKPHMPRQQPGGRGRGGPGRGGPGRGRGAGRGPRPVSEHVPFHGEEGAEREGFRGPRSFRGRGRGGQGRKMDGAAQAGSRPQPVNVSAVPYLSVQGE</sequence>
<dbReference type="AlphaFoldDB" id="I0Z2J7"/>
<feature type="compositionally biased region" description="Basic and acidic residues" evidence="10">
    <location>
        <begin position="677"/>
        <end position="695"/>
    </location>
</feature>
<dbReference type="SUPFAM" id="SSF81606">
    <property type="entry name" value="PP2C-like"/>
    <property type="match status" value="1"/>
</dbReference>
<feature type="compositionally biased region" description="Basic residues" evidence="10">
    <location>
        <begin position="596"/>
        <end position="606"/>
    </location>
</feature>
<dbReference type="Gene3D" id="3.60.40.10">
    <property type="entry name" value="PPM-type phosphatase domain"/>
    <property type="match status" value="1"/>
</dbReference>
<evidence type="ECO:0000256" key="7">
    <source>
        <dbReference type="ARBA" id="ARBA00022912"/>
    </source>
</evidence>
<dbReference type="Proteomes" id="UP000007264">
    <property type="component" value="Unassembled WGS sequence"/>
</dbReference>
<name>I0Z2J7_COCSC</name>
<accession>I0Z2J7</accession>
<keyword evidence="4" id="KW-0479">Metal-binding</keyword>
<comment type="cofactor">
    <cofactor evidence="1">
        <name>Mn(2+)</name>
        <dbReference type="ChEBI" id="CHEBI:29035"/>
    </cofactor>
</comment>
<feature type="compositionally biased region" description="Acidic residues" evidence="10">
    <location>
        <begin position="466"/>
        <end position="475"/>
    </location>
</feature>
<dbReference type="KEGG" id="csl:COCSUDRAFT_65565"/>
<dbReference type="GO" id="GO:0046872">
    <property type="term" value="F:metal ion binding"/>
    <property type="evidence" value="ECO:0007669"/>
    <property type="project" value="UniProtKB-KW"/>
</dbReference>
<evidence type="ECO:0000256" key="10">
    <source>
        <dbReference type="SAM" id="MobiDB-lite"/>
    </source>
</evidence>
<evidence type="ECO:0000256" key="5">
    <source>
        <dbReference type="ARBA" id="ARBA00022801"/>
    </source>
</evidence>
<feature type="region of interest" description="Disordered" evidence="10">
    <location>
        <begin position="466"/>
        <end position="738"/>
    </location>
</feature>
<evidence type="ECO:0000256" key="6">
    <source>
        <dbReference type="ARBA" id="ARBA00022842"/>
    </source>
</evidence>
<dbReference type="GeneID" id="17042867"/>
<organism evidence="12 13">
    <name type="scientific">Coccomyxa subellipsoidea (strain C-169)</name>
    <name type="common">Green microalga</name>
    <dbReference type="NCBI Taxonomy" id="574566"/>
    <lineage>
        <taxon>Eukaryota</taxon>
        <taxon>Viridiplantae</taxon>
        <taxon>Chlorophyta</taxon>
        <taxon>core chlorophytes</taxon>
        <taxon>Trebouxiophyceae</taxon>
        <taxon>Trebouxiophyceae incertae sedis</taxon>
        <taxon>Coccomyxaceae</taxon>
        <taxon>Coccomyxa</taxon>
        <taxon>Coccomyxa subellipsoidea</taxon>
    </lineage>
</organism>
<comment type="caution">
    <text evidence="12">The sequence shown here is derived from an EMBL/GenBank/DDBJ whole genome shotgun (WGS) entry which is preliminary data.</text>
</comment>
<keyword evidence="8" id="KW-0464">Manganese</keyword>
<evidence type="ECO:0000256" key="9">
    <source>
        <dbReference type="RuleBase" id="RU003465"/>
    </source>
</evidence>
<comment type="cofactor">
    <cofactor evidence="2">
        <name>Mg(2+)</name>
        <dbReference type="ChEBI" id="CHEBI:18420"/>
    </cofactor>
</comment>
<protein>
    <recommendedName>
        <fullName evidence="3">protein-serine/threonine phosphatase</fullName>
        <ecNumber evidence="3">3.1.3.16</ecNumber>
    </recommendedName>
</protein>
<dbReference type="InterPro" id="IPR001932">
    <property type="entry name" value="PPM-type_phosphatase-like_dom"/>
</dbReference>
<dbReference type="PROSITE" id="PS01032">
    <property type="entry name" value="PPM_1"/>
    <property type="match status" value="1"/>
</dbReference>
<keyword evidence="7 9" id="KW-0904">Protein phosphatase</keyword>
<evidence type="ECO:0000256" key="8">
    <source>
        <dbReference type="ARBA" id="ARBA00023211"/>
    </source>
</evidence>